<keyword evidence="5" id="KW-0479">Metal-binding</keyword>
<feature type="domain" description="B12-binding" evidence="8">
    <location>
        <begin position="23"/>
        <end position="158"/>
    </location>
</feature>
<dbReference type="GO" id="GO:0046872">
    <property type="term" value="F:metal ion binding"/>
    <property type="evidence" value="ECO:0007669"/>
    <property type="project" value="UniProtKB-KW"/>
</dbReference>
<evidence type="ECO:0000256" key="6">
    <source>
        <dbReference type="ARBA" id="ARBA00023004"/>
    </source>
</evidence>
<dbReference type="EMBL" id="FOHN01000020">
    <property type="protein sequence ID" value="SET43481.1"/>
    <property type="molecule type" value="Genomic_DNA"/>
</dbReference>
<dbReference type="SUPFAM" id="SSF52242">
    <property type="entry name" value="Cobalamin (vitamin B12)-binding domain"/>
    <property type="match status" value="1"/>
</dbReference>
<evidence type="ECO:0000259" key="9">
    <source>
        <dbReference type="PROSITE" id="PS51918"/>
    </source>
</evidence>
<evidence type="ECO:0000313" key="11">
    <source>
        <dbReference type="Proteomes" id="UP000199800"/>
    </source>
</evidence>
<dbReference type="Gene3D" id="3.40.50.280">
    <property type="entry name" value="Cobalamin-binding domain"/>
    <property type="match status" value="1"/>
</dbReference>
<evidence type="ECO:0000256" key="5">
    <source>
        <dbReference type="ARBA" id="ARBA00022723"/>
    </source>
</evidence>
<dbReference type="PANTHER" id="PTHR43409:SF7">
    <property type="entry name" value="BLL1977 PROTEIN"/>
    <property type="match status" value="1"/>
</dbReference>
<keyword evidence="11" id="KW-1185">Reference proteome</keyword>
<dbReference type="InterPro" id="IPR023404">
    <property type="entry name" value="rSAM_horseshoe"/>
</dbReference>
<dbReference type="SFLD" id="SFLDG01082">
    <property type="entry name" value="B12-binding_domain_containing"/>
    <property type="match status" value="1"/>
</dbReference>
<dbReference type="GO" id="GO:0031419">
    <property type="term" value="F:cobalamin binding"/>
    <property type="evidence" value="ECO:0007669"/>
    <property type="project" value="InterPro"/>
</dbReference>
<proteinExistence type="predicted"/>
<dbReference type="GO" id="GO:0003824">
    <property type="term" value="F:catalytic activity"/>
    <property type="evidence" value="ECO:0007669"/>
    <property type="project" value="InterPro"/>
</dbReference>
<dbReference type="AlphaFoldDB" id="A0A1I0EES6"/>
<evidence type="ECO:0000256" key="1">
    <source>
        <dbReference type="ARBA" id="ARBA00001966"/>
    </source>
</evidence>
<accession>A0A1I0EES6</accession>
<dbReference type="InterPro" id="IPR051198">
    <property type="entry name" value="BchE-like"/>
</dbReference>
<organism evidence="10 11">
    <name type="scientific">[Clostridium] polysaccharolyticum</name>
    <dbReference type="NCBI Taxonomy" id="29364"/>
    <lineage>
        <taxon>Bacteria</taxon>
        <taxon>Bacillati</taxon>
        <taxon>Bacillota</taxon>
        <taxon>Clostridia</taxon>
        <taxon>Lachnospirales</taxon>
        <taxon>Lachnospiraceae</taxon>
    </lineage>
</organism>
<dbReference type="SFLD" id="SFLDG01123">
    <property type="entry name" value="methyltransferase_(Class_B)"/>
    <property type="match status" value="1"/>
</dbReference>
<comment type="cofactor">
    <cofactor evidence="1">
        <name>[4Fe-4S] cluster</name>
        <dbReference type="ChEBI" id="CHEBI:49883"/>
    </cofactor>
</comment>
<name>A0A1I0EES6_9FIRM</name>
<dbReference type="PANTHER" id="PTHR43409">
    <property type="entry name" value="ANAEROBIC MAGNESIUM-PROTOPORPHYRIN IX MONOMETHYL ESTER CYCLASE-RELATED"/>
    <property type="match status" value="1"/>
</dbReference>
<keyword evidence="7" id="KW-0411">Iron-sulfur</keyword>
<feature type="domain" description="Radical SAM core" evidence="9">
    <location>
        <begin position="213"/>
        <end position="434"/>
    </location>
</feature>
<dbReference type="PROSITE" id="PS51918">
    <property type="entry name" value="RADICAL_SAM"/>
    <property type="match status" value="1"/>
</dbReference>
<dbReference type="STRING" id="29364.SAMN04487772_12035"/>
<dbReference type="InterPro" id="IPR058240">
    <property type="entry name" value="rSAM_sf"/>
</dbReference>
<evidence type="ECO:0000256" key="7">
    <source>
        <dbReference type="ARBA" id="ARBA00023014"/>
    </source>
</evidence>
<keyword evidence="2" id="KW-0489">Methyltransferase</keyword>
<evidence type="ECO:0000259" key="8">
    <source>
        <dbReference type="PROSITE" id="PS51332"/>
    </source>
</evidence>
<dbReference type="CDD" id="cd01335">
    <property type="entry name" value="Radical_SAM"/>
    <property type="match status" value="1"/>
</dbReference>
<dbReference type="Proteomes" id="UP000199800">
    <property type="component" value="Unassembled WGS sequence"/>
</dbReference>
<dbReference type="InterPro" id="IPR036724">
    <property type="entry name" value="Cobalamin-bd_sf"/>
</dbReference>
<dbReference type="Gene3D" id="3.80.30.20">
    <property type="entry name" value="tm_1862 like domain"/>
    <property type="match status" value="1"/>
</dbReference>
<dbReference type="SFLD" id="SFLDS00029">
    <property type="entry name" value="Radical_SAM"/>
    <property type="match status" value="1"/>
</dbReference>
<dbReference type="CDD" id="cd02068">
    <property type="entry name" value="radical_SAM_B12_BD"/>
    <property type="match status" value="1"/>
</dbReference>
<evidence type="ECO:0000256" key="4">
    <source>
        <dbReference type="ARBA" id="ARBA00022691"/>
    </source>
</evidence>
<dbReference type="OrthoDB" id="9801424at2"/>
<dbReference type="InterPro" id="IPR034466">
    <property type="entry name" value="Methyltransferase_Class_B"/>
</dbReference>
<protein>
    <submittedName>
        <fullName evidence="10">Radical SAM superfamily enzyme YgiQ, UPF0313 family</fullName>
    </submittedName>
</protein>
<keyword evidence="4" id="KW-0949">S-adenosyl-L-methionine</keyword>
<dbReference type="InterPro" id="IPR007197">
    <property type="entry name" value="rSAM"/>
</dbReference>
<dbReference type="InterPro" id="IPR006158">
    <property type="entry name" value="Cobalamin-bd"/>
</dbReference>
<gene>
    <name evidence="10" type="ORF">SAMN04487772_12035</name>
</gene>
<dbReference type="InterPro" id="IPR006638">
    <property type="entry name" value="Elp3/MiaA/NifB-like_rSAM"/>
</dbReference>
<dbReference type="Pfam" id="PF04055">
    <property type="entry name" value="Radical_SAM"/>
    <property type="match status" value="1"/>
</dbReference>
<dbReference type="SMART" id="SM00729">
    <property type="entry name" value="Elp3"/>
    <property type="match status" value="1"/>
</dbReference>
<reference evidence="10 11" key="1">
    <citation type="submission" date="2016-10" db="EMBL/GenBank/DDBJ databases">
        <authorList>
            <person name="de Groot N.N."/>
        </authorList>
    </citation>
    <scope>NUCLEOTIDE SEQUENCE [LARGE SCALE GENOMIC DNA]</scope>
    <source>
        <strain evidence="10 11">DSM 1801</strain>
    </source>
</reference>
<dbReference type="GO" id="GO:0051539">
    <property type="term" value="F:4 iron, 4 sulfur cluster binding"/>
    <property type="evidence" value="ECO:0007669"/>
    <property type="project" value="UniProtKB-KW"/>
</dbReference>
<dbReference type="GO" id="GO:0005829">
    <property type="term" value="C:cytosol"/>
    <property type="evidence" value="ECO:0007669"/>
    <property type="project" value="TreeGrafter"/>
</dbReference>
<evidence type="ECO:0000256" key="2">
    <source>
        <dbReference type="ARBA" id="ARBA00022603"/>
    </source>
</evidence>
<keyword evidence="3" id="KW-0808">Transferase</keyword>
<dbReference type="Pfam" id="PF02310">
    <property type="entry name" value="B12-binding"/>
    <property type="match status" value="1"/>
</dbReference>
<sequence>MNILLINPPVPNRFKIFEYCDDSGKRAISKRVLVGPPLALNELAGVVPDENVYIIDQQAEINADPAYEYISETLNFIKEFQPDIIGITCLTAQYNGVIKLMKAIKEFDSSILITIGGIHVSSAPQDFIGSGADILSIGIGKHSFYHLVREYKANGRKADFMKVPGIAVNTGKDLKYSRQLCELSFQELQRDYMLDDMIPNRELTDRYPYIVPGPKKRIHYLCTSQGCTHKCNFCYLWRMTNGYYIHKKIDNIIKEMHTMDNYPIIRFADSHTFGDLKRANELFTRVVDEGLNKKHVLMGDVRVDTVVKHPEEIELARKANLRIVVCGLESVNDEELKLYGKGSGVSEIVEGLHVLNEVGIRVNGNYIIRPDYQEDDFKRLGEFIMEHPIYNSALTILTPFPGTEQWEELQDQIVIHDFDYYNLTNCVLKTKLPEDKFYEHIAEIYKISEASGELYASRYGRGVEED</sequence>
<dbReference type="RefSeq" id="WP_092478472.1">
    <property type="nucleotide sequence ID" value="NZ_FOHN01000020.1"/>
</dbReference>
<evidence type="ECO:0000313" key="10">
    <source>
        <dbReference type="EMBL" id="SET43481.1"/>
    </source>
</evidence>
<dbReference type="PROSITE" id="PS51332">
    <property type="entry name" value="B12_BINDING"/>
    <property type="match status" value="1"/>
</dbReference>
<keyword evidence="6" id="KW-0408">Iron</keyword>
<dbReference type="SUPFAM" id="SSF102114">
    <property type="entry name" value="Radical SAM enzymes"/>
    <property type="match status" value="1"/>
</dbReference>
<evidence type="ECO:0000256" key="3">
    <source>
        <dbReference type="ARBA" id="ARBA00022679"/>
    </source>
</evidence>